<gene>
    <name evidence="3" type="ORF">ACFQZW_08905</name>
</gene>
<comment type="caution">
    <text evidence="3">The sequence shown here is derived from an EMBL/GenBank/DDBJ whole genome shotgun (WGS) entry which is preliminary data.</text>
</comment>
<dbReference type="Gene3D" id="3.10.129.10">
    <property type="entry name" value="Hotdog Thioesterase"/>
    <property type="match status" value="1"/>
</dbReference>
<dbReference type="PANTHER" id="PTHR31793">
    <property type="entry name" value="4-HYDROXYBENZOYL-COA THIOESTERASE FAMILY MEMBER"/>
    <property type="match status" value="1"/>
</dbReference>
<dbReference type="Pfam" id="PF13279">
    <property type="entry name" value="4HBT_2"/>
    <property type="match status" value="1"/>
</dbReference>
<dbReference type="Proteomes" id="UP001597032">
    <property type="component" value="Unassembled WGS sequence"/>
</dbReference>
<keyword evidence="2 3" id="KW-0378">Hydrolase</keyword>
<evidence type="ECO:0000256" key="1">
    <source>
        <dbReference type="ARBA" id="ARBA00005953"/>
    </source>
</evidence>
<dbReference type="RefSeq" id="WP_386782481.1">
    <property type="nucleotide sequence ID" value="NZ_JBHTIC010000008.1"/>
</dbReference>
<evidence type="ECO:0000256" key="2">
    <source>
        <dbReference type="ARBA" id="ARBA00022801"/>
    </source>
</evidence>
<reference evidence="4" key="1">
    <citation type="journal article" date="2019" name="Int. J. Syst. Evol. Microbiol.">
        <title>The Global Catalogue of Microorganisms (GCM) 10K type strain sequencing project: providing services to taxonomists for standard genome sequencing and annotation.</title>
        <authorList>
            <consortium name="The Broad Institute Genomics Platform"/>
            <consortium name="The Broad Institute Genome Sequencing Center for Infectious Disease"/>
            <person name="Wu L."/>
            <person name="Ma J."/>
        </authorList>
    </citation>
    <scope>NUCLEOTIDE SEQUENCE [LARGE SCALE GENOMIC DNA]</scope>
    <source>
        <strain evidence="4">CCUG 60022</strain>
    </source>
</reference>
<accession>A0ABW2Z5W1</accession>
<evidence type="ECO:0000313" key="3">
    <source>
        <dbReference type="EMBL" id="MFD0762200.1"/>
    </source>
</evidence>
<evidence type="ECO:0000313" key="4">
    <source>
        <dbReference type="Proteomes" id="UP001597032"/>
    </source>
</evidence>
<dbReference type="PANTHER" id="PTHR31793:SF27">
    <property type="entry name" value="NOVEL THIOESTERASE SUPERFAMILY DOMAIN AND SAPOSIN A-TYPE DOMAIN CONTAINING PROTEIN (0610012H03RIK)"/>
    <property type="match status" value="1"/>
</dbReference>
<dbReference type="CDD" id="cd00586">
    <property type="entry name" value="4HBT"/>
    <property type="match status" value="1"/>
</dbReference>
<sequence length="132" mass="15710">MKNIYSFLFFVKEEELDNLNHVNNINYVKWVQKASEKHWSFLTNNAFENSFVWVVLRHEIDYLASAVLDDKIEITTWVGDSYGVKSERFVEIFRNETVIAKAKTIWCLLDKKNMKPIRIPKEILKILNEVKK</sequence>
<dbReference type="EMBL" id="JBHTIC010000008">
    <property type="protein sequence ID" value="MFD0762200.1"/>
    <property type="molecule type" value="Genomic_DNA"/>
</dbReference>
<dbReference type="InterPro" id="IPR029069">
    <property type="entry name" value="HotDog_dom_sf"/>
</dbReference>
<organism evidence="3 4">
    <name type="scientific">Lutibacter aestuarii</name>
    <dbReference type="NCBI Taxonomy" id="861111"/>
    <lineage>
        <taxon>Bacteria</taxon>
        <taxon>Pseudomonadati</taxon>
        <taxon>Bacteroidota</taxon>
        <taxon>Flavobacteriia</taxon>
        <taxon>Flavobacteriales</taxon>
        <taxon>Flavobacteriaceae</taxon>
        <taxon>Lutibacter</taxon>
    </lineage>
</organism>
<name>A0ABW2Z5W1_9FLAO</name>
<protein>
    <submittedName>
        <fullName evidence="3">Acyl-CoA thioesterase</fullName>
        <ecNumber evidence="3">3.1.2.-</ecNumber>
    </submittedName>
</protein>
<dbReference type="EC" id="3.1.2.-" evidence="3"/>
<keyword evidence="4" id="KW-1185">Reference proteome</keyword>
<dbReference type="InterPro" id="IPR050563">
    <property type="entry name" value="4-hydroxybenzoyl-CoA_TE"/>
</dbReference>
<dbReference type="GO" id="GO:0016787">
    <property type="term" value="F:hydrolase activity"/>
    <property type="evidence" value="ECO:0007669"/>
    <property type="project" value="UniProtKB-KW"/>
</dbReference>
<dbReference type="SUPFAM" id="SSF54637">
    <property type="entry name" value="Thioesterase/thiol ester dehydrase-isomerase"/>
    <property type="match status" value="1"/>
</dbReference>
<proteinExistence type="inferred from homology"/>
<comment type="similarity">
    <text evidence="1">Belongs to the 4-hydroxybenzoyl-CoA thioesterase family.</text>
</comment>